<organism evidence="1 2">
    <name type="scientific">Spirosoma soli</name>
    <dbReference type="NCBI Taxonomy" id="1770529"/>
    <lineage>
        <taxon>Bacteria</taxon>
        <taxon>Pseudomonadati</taxon>
        <taxon>Bacteroidota</taxon>
        <taxon>Cytophagia</taxon>
        <taxon>Cytophagales</taxon>
        <taxon>Cytophagaceae</taxon>
        <taxon>Spirosoma</taxon>
    </lineage>
</organism>
<protein>
    <recommendedName>
        <fullName evidence="3">DUF5615 domain-containing protein</fullName>
    </recommendedName>
</protein>
<evidence type="ECO:0000313" key="2">
    <source>
        <dbReference type="Proteomes" id="UP001597469"/>
    </source>
</evidence>
<keyword evidence="2" id="KW-1185">Reference proteome</keyword>
<accession>A0ABW5M919</accession>
<evidence type="ECO:0008006" key="3">
    <source>
        <dbReference type="Google" id="ProtNLM"/>
    </source>
</evidence>
<comment type="caution">
    <text evidence="1">The sequence shown here is derived from an EMBL/GenBank/DDBJ whole genome shotgun (WGS) entry which is preliminary data.</text>
</comment>
<dbReference type="RefSeq" id="WP_381525164.1">
    <property type="nucleotide sequence ID" value="NZ_JBHULN010000011.1"/>
</dbReference>
<dbReference type="Proteomes" id="UP001597469">
    <property type="component" value="Unassembled WGS sequence"/>
</dbReference>
<name>A0ABW5M919_9BACT</name>
<gene>
    <name evidence="1" type="ORF">ACFSUS_18320</name>
</gene>
<dbReference type="EMBL" id="JBHULN010000011">
    <property type="protein sequence ID" value="MFD2572601.1"/>
    <property type="molecule type" value="Genomic_DNA"/>
</dbReference>
<reference evidence="2" key="1">
    <citation type="journal article" date="2019" name="Int. J. Syst. Evol. Microbiol.">
        <title>The Global Catalogue of Microorganisms (GCM) 10K type strain sequencing project: providing services to taxonomists for standard genome sequencing and annotation.</title>
        <authorList>
            <consortium name="The Broad Institute Genomics Platform"/>
            <consortium name="The Broad Institute Genome Sequencing Center for Infectious Disease"/>
            <person name="Wu L."/>
            <person name="Ma J."/>
        </authorList>
    </citation>
    <scope>NUCLEOTIDE SEQUENCE [LARGE SCALE GENOMIC DNA]</scope>
    <source>
        <strain evidence="2">KCTC 42805</strain>
    </source>
</reference>
<evidence type="ECO:0000313" key="1">
    <source>
        <dbReference type="EMBL" id="MFD2572601.1"/>
    </source>
</evidence>
<proteinExistence type="predicted"/>
<sequence length="81" mass="9345">MKVLLDENIDIRLRYAFEGSGQEVFTVKYMGWSGIKNGQLLALMKENKFDVFVAVDKNLPYQQNLHKLPVTIFILDVVKNV</sequence>